<reference evidence="1" key="1">
    <citation type="journal article" date="2013" name="BMC Genomics">
        <title>Unscrambling butterfly oogenesis.</title>
        <authorList>
            <person name="Carter J.M."/>
            <person name="Baker S.C."/>
            <person name="Pink R."/>
            <person name="Carter D.R."/>
            <person name="Collins A."/>
            <person name="Tomlin J."/>
            <person name="Gibbs M."/>
            <person name="Breuker C.J."/>
        </authorList>
    </citation>
    <scope>NUCLEOTIDE SEQUENCE</scope>
    <source>
        <tissue evidence="1">Ovary</tissue>
    </source>
</reference>
<dbReference type="AlphaFoldDB" id="S4P471"/>
<feature type="non-terminal residue" evidence="1">
    <location>
        <position position="81"/>
    </location>
</feature>
<protein>
    <submittedName>
        <fullName evidence="1">Uncharacterized protein</fullName>
    </submittedName>
</protein>
<proteinExistence type="predicted"/>
<organism evidence="1">
    <name type="scientific">Pararge aegeria</name>
    <name type="common">speckled wood butterfly</name>
    <dbReference type="NCBI Taxonomy" id="116150"/>
    <lineage>
        <taxon>Eukaryota</taxon>
        <taxon>Metazoa</taxon>
        <taxon>Ecdysozoa</taxon>
        <taxon>Arthropoda</taxon>
        <taxon>Hexapoda</taxon>
        <taxon>Insecta</taxon>
        <taxon>Pterygota</taxon>
        <taxon>Neoptera</taxon>
        <taxon>Endopterygota</taxon>
        <taxon>Lepidoptera</taxon>
        <taxon>Glossata</taxon>
        <taxon>Ditrysia</taxon>
        <taxon>Papilionoidea</taxon>
        <taxon>Nymphalidae</taxon>
        <taxon>Satyrinae</taxon>
        <taxon>Satyrini</taxon>
        <taxon>Parargina</taxon>
        <taxon>Pararge</taxon>
    </lineage>
</organism>
<accession>S4P471</accession>
<reference evidence="1" key="2">
    <citation type="submission" date="2013-05" db="EMBL/GenBank/DDBJ databases">
        <authorList>
            <person name="Carter J.-M."/>
            <person name="Baker S.C."/>
            <person name="Pink R."/>
            <person name="Carter D.R.F."/>
            <person name="Collins A."/>
            <person name="Tomlin J."/>
            <person name="Gibbs M."/>
            <person name="Breuker C.J."/>
        </authorList>
    </citation>
    <scope>NUCLEOTIDE SEQUENCE</scope>
    <source>
        <tissue evidence="1">Ovary</tissue>
    </source>
</reference>
<dbReference type="EMBL" id="GAIX01007786">
    <property type="protein sequence ID" value="JAA84774.1"/>
    <property type="molecule type" value="Transcribed_RNA"/>
</dbReference>
<evidence type="ECO:0000313" key="1">
    <source>
        <dbReference type="EMBL" id="JAA84774.1"/>
    </source>
</evidence>
<sequence length="81" mass="9447">MSVNDYYKKITNKSKGEAVVIKGILLNWLLNLVYILRNAQLRHCDTFLVAIITTGSRNRKHKNCFGTTFFFINYRPARLHS</sequence>
<name>S4P471_9NEOP</name>